<dbReference type="InterPro" id="IPR019349">
    <property type="entry name" value="Ribosomal_mS35_mit"/>
</dbReference>
<proteinExistence type="predicted"/>
<dbReference type="PANTHER" id="PTHR13490">
    <property type="entry name" value="MITOCHONDRIAL 28S RIBOSOMAL PROTEIN S28"/>
    <property type="match status" value="1"/>
</dbReference>
<keyword evidence="4" id="KW-1185">Reference proteome</keyword>
<organism evidence="3 4">
    <name type="scientific">Microdochium bolleyi</name>
    <dbReference type="NCBI Taxonomy" id="196109"/>
    <lineage>
        <taxon>Eukaryota</taxon>
        <taxon>Fungi</taxon>
        <taxon>Dikarya</taxon>
        <taxon>Ascomycota</taxon>
        <taxon>Pezizomycotina</taxon>
        <taxon>Sordariomycetes</taxon>
        <taxon>Xylariomycetidae</taxon>
        <taxon>Xylariales</taxon>
        <taxon>Microdochiaceae</taxon>
        <taxon>Microdochium</taxon>
    </lineage>
</organism>
<dbReference type="Pfam" id="PF10213">
    <property type="entry name" value="MRP-S28"/>
    <property type="match status" value="1"/>
</dbReference>
<evidence type="ECO:0000313" key="3">
    <source>
        <dbReference type="EMBL" id="KXJ90973.1"/>
    </source>
</evidence>
<feature type="compositionally biased region" description="Basic and acidic residues" evidence="1">
    <location>
        <begin position="73"/>
        <end position="82"/>
    </location>
</feature>
<feature type="region of interest" description="Disordered" evidence="1">
    <location>
        <begin position="360"/>
        <end position="380"/>
    </location>
</feature>
<evidence type="ECO:0000259" key="2">
    <source>
        <dbReference type="Pfam" id="PF10213"/>
    </source>
</evidence>
<evidence type="ECO:0000313" key="4">
    <source>
        <dbReference type="Proteomes" id="UP000070501"/>
    </source>
</evidence>
<dbReference type="GO" id="GO:0003735">
    <property type="term" value="F:structural constituent of ribosome"/>
    <property type="evidence" value="ECO:0007669"/>
    <property type="project" value="InterPro"/>
</dbReference>
<protein>
    <submittedName>
        <fullName evidence="3">Mitochondrial ribosomal subunit protein-domain-containing protein</fullName>
    </submittedName>
</protein>
<name>A0A136J1L6_9PEZI</name>
<reference evidence="4" key="1">
    <citation type="submission" date="2016-02" db="EMBL/GenBank/DDBJ databases">
        <title>Draft genome sequence of Microdochium bolleyi, a fungal endophyte of beachgrass.</title>
        <authorList>
            <consortium name="DOE Joint Genome Institute"/>
            <person name="David A.S."/>
            <person name="May G."/>
            <person name="Haridas S."/>
            <person name="Lim J."/>
            <person name="Wang M."/>
            <person name="Labutti K."/>
            <person name="Lipzen A."/>
            <person name="Barry K."/>
            <person name="Grigoriev I.V."/>
        </authorList>
    </citation>
    <scope>NUCLEOTIDE SEQUENCE [LARGE SCALE GENOMIC DNA]</scope>
    <source>
        <strain evidence="4">J235TASD1</strain>
    </source>
</reference>
<evidence type="ECO:0000256" key="1">
    <source>
        <dbReference type="SAM" id="MobiDB-lite"/>
    </source>
</evidence>
<gene>
    <name evidence="3" type="ORF">Micbo1qcDRAFT_148013</name>
</gene>
<dbReference type="Proteomes" id="UP000070501">
    <property type="component" value="Unassembled WGS sequence"/>
</dbReference>
<dbReference type="GO" id="GO:0005763">
    <property type="term" value="C:mitochondrial small ribosomal subunit"/>
    <property type="evidence" value="ECO:0007669"/>
    <property type="project" value="TreeGrafter"/>
</dbReference>
<dbReference type="OrthoDB" id="283424at2759"/>
<dbReference type="GO" id="GO:0032543">
    <property type="term" value="P:mitochondrial translation"/>
    <property type="evidence" value="ECO:0007669"/>
    <property type="project" value="InterPro"/>
</dbReference>
<accession>A0A136J1L6</accession>
<feature type="region of interest" description="Disordered" evidence="1">
    <location>
        <begin position="18"/>
        <end position="95"/>
    </location>
</feature>
<dbReference type="InterPro" id="IPR039848">
    <property type="entry name" value="Ribosomal_mS35_mt"/>
</dbReference>
<feature type="compositionally biased region" description="Basic and acidic residues" evidence="1">
    <location>
        <begin position="50"/>
        <end position="65"/>
    </location>
</feature>
<dbReference type="EMBL" id="KQ964251">
    <property type="protein sequence ID" value="KXJ90973.1"/>
    <property type="molecule type" value="Genomic_DNA"/>
</dbReference>
<sequence length="380" mass="43067">MASCSRSLWLGLRVCARSAPSPQRTFSPACRAAARRAAPSTRRTLSTTPCRRDDNSKNADGKDAADSQSIEGEEARSSRDDPESAAIAAKLATLGPQQEQQLEQLGLDLARARSEANRNAAIKKKNDFWFADETDSELFIDESHEPEEPDHEDISTPGHAKFEQYREYREYARLAAWQLPLLSKLATPFRPPTAEEPLRFRYTTYMGETHPAENKVVVEFSPRDLPLTEPQQLKLKKLLGVRYNPETEIAKISCEQFEHQAQNKRYLGDLVDKLIVQAKDTTDTFDDVPLDTRHHKAKPKIKFPVEWRMTAERRKFIDETRVQAQLTDETRAADGTLVDGKQRIAESFVLREQQLAKEKQRIPMPAYARGGGGKRPAPRI</sequence>
<feature type="compositionally biased region" description="Low complexity" evidence="1">
    <location>
        <begin position="27"/>
        <end position="49"/>
    </location>
</feature>
<feature type="domain" description="Small ribosomal subunit protein mS35 mitochondrial conserved" evidence="2">
    <location>
        <begin position="188"/>
        <end position="307"/>
    </location>
</feature>
<dbReference type="PANTHER" id="PTHR13490:SF0">
    <property type="entry name" value="SMALL RIBOSOMAL SUBUNIT PROTEIN MS35"/>
    <property type="match status" value="1"/>
</dbReference>
<dbReference type="STRING" id="196109.A0A136J1L6"/>
<dbReference type="AlphaFoldDB" id="A0A136J1L6"/>
<dbReference type="InParanoid" id="A0A136J1L6"/>